<evidence type="ECO:0000313" key="3">
    <source>
        <dbReference type="EMBL" id="BFP53560.1"/>
    </source>
</evidence>
<proteinExistence type="predicted"/>
<organism evidence="3">
    <name type="scientific">Streptomyces sp. CMC78</name>
    <dbReference type="NCBI Taxonomy" id="3231512"/>
    <lineage>
        <taxon>Bacteria</taxon>
        <taxon>Bacillati</taxon>
        <taxon>Actinomycetota</taxon>
        <taxon>Actinomycetes</taxon>
        <taxon>Kitasatosporales</taxon>
        <taxon>Streptomycetaceae</taxon>
        <taxon>Streptomyces</taxon>
    </lineage>
</organism>
<dbReference type="RefSeq" id="WP_408053887.1">
    <property type="nucleotide sequence ID" value="NZ_AP035884.1"/>
</dbReference>
<sequence>MEPRPANRTGTQLEDRLKDWASRHRTWLLVAVGTVVVLLIAGNAMRGPAKDWWLAREACGGQLPSGDLEIVRTDLRLGEAEESFDAEDGTYSCVLRNENGGAVVAVDTYPAGHDRDKVLGSAGTSRPPDAVLPGGLPGFEEDPGIVHLMPECPRGVLSAAEEKEARAEAGEKEKAAPVRRRLLVSTRTYSAHSPAEKAAMLRIAVHMTNVVTEKLGCGGEPLPAPADGAVPDEGTYVPRARAKGTACDALATTRVPEAGRDGDVRIAIADGGIVGRCTLRATETHPDARKGTSIVELTSWLGDWGPLVHEMGPDPDPLPMGRGSGRRPALTEHRAWAVARCDGDDVGFAARWGQDYPDRHRKPGTTYVPPTEAETYERSVLLRTYVSAFAADQVRRGACADLKLPEKPEKPERSESGRG</sequence>
<dbReference type="EMBL" id="AP035884">
    <property type="protein sequence ID" value="BFP53560.1"/>
    <property type="molecule type" value="Genomic_DNA"/>
</dbReference>
<accession>A0AB33KPH5</accession>
<evidence type="ECO:0000256" key="2">
    <source>
        <dbReference type="SAM" id="Phobius"/>
    </source>
</evidence>
<evidence type="ECO:0000256" key="1">
    <source>
        <dbReference type="SAM" id="MobiDB-lite"/>
    </source>
</evidence>
<keyword evidence="2" id="KW-1133">Transmembrane helix</keyword>
<feature type="region of interest" description="Disordered" evidence="1">
    <location>
        <begin position="400"/>
        <end position="419"/>
    </location>
</feature>
<reference evidence="3" key="1">
    <citation type="submission" date="2024-07" db="EMBL/GenBank/DDBJ databases">
        <title>Complete genome sequences of cellulolytic bacteria, Kitasatospora sp. CMC57 and Streptomyces sp. CMC78, isolated from Japanese agricultural soil.</title>
        <authorList>
            <person name="Hashimoto T."/>
            <person name="Ito M."/>
            <person name="Iwamoto M."/>
            <person name="Fukahori D."/>
            <person name="Shoda T."/>
            <person name="Sakoda M."/>
            <person name="Morohoshi T."/>
            <person name="Mitsuboshi M."/>
            <person name="Nishizawa T."/>
        </authorList>
    </citation>
    <scope>NUCLEOTIDE SEQUENCE</scope>
    <source>
        <strain evidence="3">CMC78</strain>
    </source>
</reference>
<keyword evidence="2" id="KW-0472">Membrane</keyword>
<evidence type="ECO:0008006" key="4">
    <source>
        <dbReference type="Google" id="ProtNLM"/>
    </source>
</evidence>
<name>A0AB33KPH5_9ACTN</name>
<protein>
    <recommendedName>
        <fullName evidence="4">Aromatic ring-opening dioxygenase LigA</fullName>
    </recommendedName>
</protein>
<keyword evidence="2" id="KW-0812">Transmembrane</keyword>
<gene>
    <name evidence="3" type="ORF">SCMC78_33670</name>
</gene>
<feature type="transmembrane region" description="Helical" evidence="2">
    <location>
        <begin position="26"/>
        <end position="45"/>
    </location>
</feature>
<feature type="compositionally biased region" description="Basic and acidic residues" evidence="1">
    <location>
        <begin position="403"/>
        <end position="419"/>
    </location>
</feature>
<dbReference type="AlphaFoldDB" id="A0AB33KPH5"/>
<dbReference type="KEGG" id="stcm:SCMC78_33670"/>